<dbReference type="AlphaFoldDB" id="A0A0G1IZ93"/>
<dbReference type="Proteomes" id="UP000034652">
    <property type="component" value="Unassembled WGS sequence"/>
</dbReference>
<gene>
    <name evidence="1" type="ORF">UW57_C0001G0097</name>
</gene>
<comment type="caution">
    <text evidence="1">The sequence shown here is derived from an EMBL/GenBank/DDBJ whole genome shotgun (WGS) entry which is preliminary data.</text>
</comment>
<sequence>MNTVLILGAPVVKERQYVALTKKIIEYFKVCGLQEVIVFFPRDLMKWDLGKEMTVCISGPYLDFDRGSKQALAAAVGLIVRRAFEPKKISCSVQCEPTPGEGHWSYPHS</sequence>
<organism evidence="1 2">
    <name type="scientific">Candidatus Giovannonibacteria bacterium GW2011_GWA1_44_29</name>
    <dbReference type="NCBI Taxonomy" id="1618646"/>
    <lineage>
        <taxon>Bacteria</taxon>
        <taxon>Candidatus Giovannoniibacteriota</taxon>
    </lineage>
</organism>
<name>A0A0G1IZ93_9BACT</name>
<protein>
    <submittedName>
        <fullName evidence="1">Uncharacterized protein</fullName>
    </submittedName>
</protein>
<dbReference type="EMBL" id="LCIV01000001">
    <property type="protein sequence ID" value="KKT64370.1"/>
    <property type="molecule type" value="Genomic_DNA"/>
</dbReference>
<proteinExistence type="predicted"/>
<evidence type="ECO:0000313" key="2">
    <source>
        <dbReference type="Proteomes" id="UP000034652"/>
    </source>
</evidence>
<evidence type="ECO:0000313" key="1">
    <source>
        <dbReference type="EMBL" id="KKT64370.1"/>
    </source>
</evidence>
<reference evidence="1 2" key="1">
    <citation type="journal article" date="2015" name="Nature">
        <title>rRNA introns, odd ribosomes, and small enigmatic genomes across a large radiation of phyla.</title>
        <authorList>
            <person name="Brown C.T."/>
            <person name="Hug L.A."/>
            <person name="Thomas B.C."/>
            <person name="Sharon I."/>
            <person name="Castelle C.J."/>
            <person name="Singh A."/>
            <person name="Wilkins M.J."/>
            <person name="Williams K.H."/>
            <person name="Banfield J.F."/>
        </authorList>
    </citation>
    <scope>NUCLEOTIDE SEQUENCE [LARGE SCALE GENOMIC DNA]</scope>
</reference>
<accession>A0A0G1IZ93</accession>